<reference evidence="1 2" key="1">
    <citation type="submission" date="2017-08" db="EMBL/GenBank/DDBJ databases">
        <title>The complete genome sequence of Maribacter sp. B1, isolated from deep-sea sediment.</title>
        <authorList>
            <person name="Wu Y.-H."/>
            <person name="Cheng H."/>
            <person name="Xu X.-W."/>
        </authorList>
    </citation>
    <scope>NUCLEOTIDE SEQUENCE [LARGE SCALE GENOMIC DNA]</scope>
    <source>
        <strain evidence="1 2">B1</strain>
    </source>
</reference>
<evidence type="ECO:0000313" key="1">
    <source>
        <dbReference type="EMBL" id="ASV29975.1"/>
    </source>
</evidence>
<evidence type="ECO:0000313" key="2">
    <source>
        <dbReference type="Proteomes" id="UP000215244"/>
    </source>
</evidence>
<dbReference type="AlphaFoldDB" id="A0A223V3J4"/>
<dbReference type="Gene3D" id="1.10.10.60">
    <property type="entry name" value="Homeodomain-like"/>
    <property type="match status" value="1"/>
</dbReference>
<dbReference type="GO" id="GO:0003700">
    <property type="term" value="F:DNA-binding transcription factor activity"/>
    <property type="evidence" value="ECO:0007669"/>
    <property type="project" value="InterPro"/>
</dbReference>
<sequence>MWIVEEENGVEIEVNSFPVGYPFINVISSGKFILKGYQNDILETNSYLVGQTLSPFSLYMKLIKRAITIQLVPSAIPSIFGLSAHEFLDRRISLADLCPDLAHRLEDLIESDLPSQEVLSRTDRYLSVYIKENDDEPRINRTIELLIETKGILRMKELAFELNLSQRRMQQLLKENIGIPGKSYARIIKLQYHTFRLLQKETIADMVPEGYFDQSHFIHDLKGQTGMLPNAFNAYINDPSKKKAYYFSNLYFGYKE</sequence>
<gene>
    <name evidence="1" type="ORF">CJ263_06925</name>
</gene>
<dbReference type="Proteomes" id="UP000215244">
    <property type="component" value="Chromosome"/>
</dbReference>
<dbReference type="PROSITE" id="PS01124">
    <property type="entry name" value="HTH_ARAC_FAMILY_2"/>
    <property type="match status" value="1"/>
</dbReference>
<accession>A0A223V3J4</accession>
<protein>
    <submittedName>
        <fullName evidence="1">Uncharacterized protein</fullName>
    </submittedName>
</protein>
<dbReference type="GO" id="GO:0043565">
    <property type="term" value="F:sequence-specific DNA binding"/>
    <property type="evidence" value="ECO:0007669"/>
    <property type="project" value="InterPro"/>
</dbReference>
<name>A0A223V3J4_9FLAO</name>
<organism evidence="1 2">
    <name type="scientific">Maribacter cobaltidurans</name>
    <dbReference type="NCBI Taxonomy" id="1178778"/>
    <lineage>
        <taxon>Bacteria</taxon>
        <taxon>Pseudomonadati</taxon>
        <taxon>Bacteroidota</taxon>
        <taxon>Flavobacteriia</taxon>
        <taxon>Flavobacteriales</taxon>
        <taxon>Flavobacteriaceae</taxon>
        <taxon>Maribacter</taxon>
    </lineage>
</organism>
<dbReference type="InterPro" id="IPR018060">
    <property type="entry name" value="HTH_AraC"/>
</dbReference>
<dbReference type="SMART" id="SM00342">
    <property type="entry name" value="HTH_ARAC"/>
    <property type="match status" value="1"/>
</dbReference>
<proteinExistence type="predicted"/>
<keyword evidence="2" id="KW-1185">Reference proteome</keyword>
<dbReference type="EMBL" id="CP022957">
    <property type="protein sequence ID" value="ASV29975.1"/>
    <property type="molecule type" value="Genomic_DNA"/>
</dbReference>
<dbReference type="KEGG" id="marb:CJ263_06925"/>